<evidence type="ECO:0000313" key="3">
    <source>
        <dbReference type="Proteomes" id="UP000440367"/>
    </source>
</evidence>
<dbReference type="AlphaFoldDB" id="A0A6A3V864"/>
<evidence type="ECO:0000256" key="1">
    <source>
        <dbReference type="SAM" id="MobiDB-lite"/>
    </source>
</evidence>
<organism evidence="2 3">
    <name type="scientific">Phytophthora fragariae</name>
    <dbReference type="NCBI Taxonomy" id="53985"/>
    <lineage>
        <taxon>Eukaryota</taxon>
        <taxon>Sar</taxon>
        <taxon>Stramenopiles</taxon>
        <taxon>Oomycota</taxon>
        <taxon>Peronosporomycetes</taxon>
        <taxon>Peronosporales</taxon>
        <taxon>Peronosporaceae</taxon>
        <taxon>Phytophthora</taxon>
    </lineage>
</organism>
<proteinExistence type="predicted"/>
<gene>
    <name evidence="2" type="ORF">PF002_g32394</name>
</gene>
<accession>A0A6A3V864</accession>
<comment type="caution">
    <text evidence="2">The sequence shown here is derived from an EMBL/GenBank/DDBJ whole genome shotgun (WGS) entry which is preliminary data.</text>
</comment>
<protein>
    <submittedName>
        <fullName evidence="2">Uncharacterized protein</fullName>
    </submittedName>
</protein>
<sequence length="61" mass="6717">SRATAQVAHVTSEHQDKGRKRSKQQRKRNKGVQDKKALRIVAIAVEMVIGGSNALRPPASR</sequence>
<dbReference type="Proteomes" id="UP000440367">
    <property type="component" value="Unassembled WGS sequence"/>
</dbReference>
<name>A0A6A3V864_9STRA</name>
<dbReference type="EMBL" id="QXGD01007195">
    <property type="protein sequence ID" value="KAE9161346.1"/>
    <property type="molecule type" value="Genomic_DNA"/>
</dbReference>
<feature type="compositionally biased region" description="Basic residues" evidence="1">
    <location>
        <begin position="17"/>
        <end position="30"/>
    </location>
</feature>
<evidence type="ECO:0000313" key="2">
    <source>
        <dbReference type="EMBL" id="KAE9161346.1"/>
    </source>
</evidence>
<feature type="region of interest" description="Disordered" evidence="1">
    <location>
        <begin position="1"/>
        <end position="34"/>
    </location>
</feature>
<feature type="non-terminal residue" evidence="2">
    <location>
        <position position="1"/>
    </location>
</feature>
<reference evidence="2 3" key="1">
    <citation type="submission" date="2018-08" db="EMBL/GenBank/DDBJ databases">
        <title>Genomic investigation of the strawberry pathogen Phytophthora fragariae indicates pathogenicity is determined by transcriptional variation in three key races.</title>
        <authorList>
            <person name="Adams T.M."/>
            <person name="Armitage A.D."/>
            <person name="Sobczyk M.K."/>
            <person name="Bates H.J."/>
            <person name="Dunwell J.M."/>
            <person name="Nellist C.F."/>
            <person name="Harrison R.J."/>
        </authorList>
    </citation>
    <scope>NUCLEOTIDE SEQUENCE [LARGE SCALE GENOMIC DNA]</scope>
    <source>
        <strain evidence="2 3">BC-1</strain>
    </source>
</reference>